<organism evidence="1 2">
    <name type="scientific">Actinomyces slackii</name>
    <dbReference type="NCBI Taxonomy" id="52774"/>
    <lineage>
        <taxon>Bacteria</taxon>
        <taxon>Bacillati</taxon>
        <taxon>Actinomycetota</taxon>
        <taxon>Actinomycetes</taxon>
        <taxon>Actinomycetales</taxon>
        <taxon>Actinomycetaceae</taxon>
        <taxon>Actinomyces</taxon>
    </lineage>
</organism>
<evidence type="ECO:0000313" key="2">
    <source>
        <dbReference type="Proteomes" id="UP000276899"/>
    </source>
</evidence>
<dbReference type="EMBL" id="LR134363">
    <property type="protein sequence ID" value="VEG73717.1"/>
    <property type="molecule type" value="Genomic_DNA"/>
</dbReference>
<dbReference type="Proteomes" id="UP000276899">
    <property type="component" value="Chromosome"/>
</dbReference>
<gene>
    <name evidence="1" type="ORF">NCTC11923_00326</name>
</gene>
<proteinExistence type="predicted"/>
<keyword evidence="2" id="KW-1185">Reference proteome</keyword>
<dbReference type="KEGG" id="asla:NCTC11923_00326"/>
<name>A0A3S4SDQ7_9ACTO</name>
<reference evidence="1 2" key="1">
    <citation type="submission" date="2018-12" db="EMBL/GenBank/DDBJ databases">
        <authorList>
            <consortium name="Pathogen Informatics"/>
        </authorList>
    </citation>
    <scope>NUCLEOTIDE SEQUENCE [LARGE SCALE GENOMIC DNA]</scope>
    <source>
        <strain evidence="1 2">NCTC11923</strain>
    </source>
</reference>
<protein>
    <submittedName>
        <fullName evidence="1">Uncharacterized protein</fullName>
    </submittedName>
</protein>
<accession>A0A3S4SDQ7</accession>
<evidence type="ECO:0000313" key="1">
    <source>
        <dbReference type="EMBL" id="VEG73717.1"/>
    </source>
</evidence>
<dbReference type="AlphaFoldDB" id="A0A3S4SDQ7"/>
<sequence>MIDPKNICTDSPVFTVYHTNTKVSKVIRVFIIAFTVYTVDILDEIISIERENSLKTNLSIALQAFINPSGRLQLGEIAQNQFVS</sequence>